<evidence type="ECO:0000256" key="10">
    <source>
        <dbReference type="SAM" id="MobiDB-lite"/>
    </source>
</evidence>
<dbReference type="Pfam" id="PF00271">
    <property type="entry name" value="Helicase_C"/>
    <property type="match status" value="2"/>
</dbReference>
<evidence type="ECO:0000259" key="12">
    <source>
        <dbReference type="PROSITE" id="PS51192"/>
    </source>
</evidence>
<dbReference type="GO" id="GO:0005634">
    <property type="term" value="C:nucleus"/>
    <property type="evidence" value="ECO:0007669"/>
    <property type="project" value="TreeGrafter"/>
</dbReference>
<evidence type="ECO:0000256" key="9">
    <source>
        <dbReference type="PROSITE-ProRule" id="PRU00175"/>
    </source>
</evidence>
<dbReference type="PANTHER" id="PTHR45626">
    <property type="entry name" value="TRANSCRIPTION TERMINATION FACTOR 2-RELATED"/>
    <property type="match status" value="1"/>
</dbReference>
<evidence type="ECO:0000256" key="5">
    <source>
        <dbReference type="ARBA" id="ARBA00022801"/>
    </source>
</evidence>
<evidence type="ECO:0000313" key="15">
    <source>
        <dbReference type="Proteomes" id="UP001148786"/>
    </source>
</evidence>
<keyword evidence="8" id="KW-0067">ATP-binding</keyword>
<evidence type="ECO:0000256" key="3">
    <source>
        <dbReference type="ARBA" id="ARBA00022741"/>
    </source>
</evidence>
<evidence type="ECO:0000256" key="8">
    <source>
        <dbReference type="ARBA" id="ARBA00022840"/>
    </source>
</evidence>
<dbReference type="GO" id="GO:0008094">
    <property type="term" value="F:ATP-dependent activity, acting on DNA"/>
    <property type="evidence" value="ECO:0007669"/>
    <property type="project" value="TreeGrafter"/>
</dbReference>
<evidence type="ECO:0000256" key="2">
    <source>
        <dbReference type="ARBA" id="ARBA00022723"/>
    </source>
</evidence>
<evidence type="ECO:0000259" key="11">
    <source>
        <dbReference type="PROSITE" id="PS50089"/>
    </source>
</evidence>
<keyword evidence="6" id="KW-0347">Helicase</keyword>
<dbReference type="EMBL" id="JANKHO010000150">
    <property type="protein sequence ID" value="KAJ3514328.1"/>
    <property type="molecule type" value="Genomic_DNA"/>
</dbReference>
<dbReference type="GO" id="GO:0016787">
    <property type="term" value="F:hydrolase activity"/>
    <property type="evidence" value="ECO:0007669"/>
    <property type="project" value="UniProtKB-KW"/>
</dbReference>
<dbReference type="InterPro" id="IPR050628">
    <property type="entry name" value="SNF2_RAD54_helicase_TF"/>
</dbReference>
<comment type="caution">
    <text evidence="14">The sequence shown here is derived from an EMBL/GenBank/DDBJ whole genome shotgun (WGS) entry which is preliminary data.</text>
</comment>
<dbReference type="PROSITE" id="PS50089">
    <property type="entry name" value="ZF_RING_2"/>
    <property type="match status" value="1"/>
</dbReference>
<dbReference type="GO" id="GO:0008270">
    <property type="term" value="F:zinc ion binding"/>
    <property type="evidence" value="ECO:0007669"/>
    <property type="project" value="UniProtKB-KW"/>
</dbReference>
<feature type="domain" description="Helicase ATP-binding" evidence="12">
    <location>
        <begin position="119"/>
        <end position="300"/>
    </location>
</feature>
<feature type="region of interest" description="Disordered" evidence="10">
    <location>
        <begin position="496"/>
        <end position="519"/>
    </location>
</feature>
<evidence type="ECO:0000256" key="7">
    <source>
        <dbReference type="ARBA" id="ARBA00022833"/>
    </source>
</evidence>
<dbReference type="Gene3D" id="3.40.50.300">
    <property type="entry name" value="P-loop containing nucleotide triphosphate hydrolases"/>
    <property type="match status" value="1"/>
</dbReference>
<keyword evidence="5" id="KW-0378">Hydrolase</keyword>
<keyword evidence="15" id="KW-1185">Reference proteome</keyword>
<gene>
    <name evidence="14" type="ORF">NLJ89_g2437</name>
</gene>
<dbReference type="GO" id="GO:0005524">
    <property type="term" value="F:ATP binding"/>
    <property type="evidence" value="ECO:0007669"/>
    <property type="project" value="UniProtKB-KW"/>
</dbReference>
<feature type="compositionally biased region" description="Low complexity" evidence="10">
    <location>
        <begin position="604"/>
        <end position="614"/>
    </location>
</feature>
<dbReference type="PANTHER" id="PTHR45626:SF17">
    <property type="entry name" value="HELICASE-LIKE TRANSCRIPTION FACTOR"/>
    <property type="match status" value="1"/>
</dbReference>
<dbReference type="InterPro" id="IPR001650">
    <property type="entry name" value="Helicase_C-like"/>
</dbReference>
<dbReference type="InterPro" id="IPR001841">
    <property type="entry name" value="Znf_RING"/>
</dbReference>
<dbReference type="InterPro" id="IPR027417">
    <property type="entry name" value="P-loop_NTPase"/>
</dbReference>
<protein>
    <submittedName>
        <fullName evidence="14">Uncharacterized protein</fullName>
    </submittedName>
</protein>
<feature type="compositionally biased region" description="Acidic residues" evidence="10">
    <location>
        <begin position="622"/>
        <end position="647"/>
    </location>
</feature>
<dbReference type="InterPro" id="IPR038718">
    <property type="entry name" value="SNF2-like_sf"/>
</dbReference>
<dbReference type="PROSITE" id="PS51192">
    <property type="entry name" value="HELICASE_ATP_BIND_1"/>
    <property type="match status" value="1"/>
</dbReference>
<keyword evidence="4 9" id="KW-0863">Zinc-finger</keyword>
<dbReference type="InterPro" id="IPR013083">
    <property type="entry name" value="Znf_RING/FYVE/PHD"/>
</dbReference>
<feature type="region of interest" description="Disordered" evidence="10">
    <location>
        <begin position="602"/>
        <end position="663"/>
    </location>
</feature>
<keyword evidence="2" id="KW-0479">Metal-binding</keyword>
<dbReference type="InterPro" id="IPR049730">
    <property type="entry name" value="SNF2/RAD54-like_C"/>
</dbReference>
<evidence type="ECO:0000259" key="13">
    <source>
        <dbReference type="PROSITE" id="PS51194"/>
    </source>
</evidence>
<dbReference type="Gene3D" id="3.40.50.10810">
    <property type="entry name" value="Tandem AAA-ATPase domain"/>
    <property type="match status" value="1"/>
</dbReference>
<feature type="compositionally biased region" description="Polar residues" evidence="10">
    <location>
        <begin position="506"/>
        <end position="515"/>
    </location>
</feature>
<dbReference type="Proteomes" id="UP001148786">
    <property type="component" value="Unassembled WGS sequence"/>
</dbReference>
<dbReference type="AlphaFoldDB" id="A0A9W8MY35"/>
<dbReference type="SMART" id="SM00490">
    <property type="entry name" value="HELICc"/>
    <property type="match status" value="1"/>
</dbReference>
<accession>A0A9W8MY35</accession>
<dbReference type="CDD" id="cd18793">
    <property type="entry name" value="SF2_C_SNF"/>
    <property type="match status" value="1"/>
</dbReference>
<dbReference type="Gene3D" id="3.30.40.10">
    <property type="entry name" value="Zinc/RING finger domain, C3HC4 (zinc finger)"/>
    <property type="match status" value="1"/>
</dbReference>
<dbReference type="Pfam" id="PF13923">
    <property type="entry name" value="zf-C3HC4_2"/>
    <property type="match status" value="1"/>
</dbReference>
<dbReference type="SMART" id="SM00184">
    <property type="entry name" value="RING"/>
    <property type="match status" value="1"/>
</dbReference>
<keyword evidence="3" id="KW-0547">Nucleotide-binding</keyword>
<dbReference type="InterPro" id="IPR017907">
    <property type="entry name" value="Znf_RING_CS"/>
</dbReference>
<sequence>MEAIRKQQEALRKAAELRQMLNSLEKVDDEGRRSSLLDTLCSTDDILSLPLCPSPPGIASGELTVDLLKHQLQALQWCIERENPVVPNKETDKPVQFWQLRKRGTQSYYYNIATKTPQEAPPVLGRGALCADAMGLGKTLTMIALVLATKQQVDQGFSKATLIVVPLSVMSNWEKQIADHCAPGSVSTCVYYGANRNTSAADLQKYDIVITTYQTVTGEHEEGANGAGPSKKKKKNERNLFEVTWKRIILDEGHTIRNPKTKMAKAVVALNASRRWVLSGTPIINSPRDLGSILTFLRICRPLDSEDFYKRLLLRPLKNGEASGVELLRMEDKDGKPLIPLPAVEMIKVPVTLSEEARTLYDEVEQVSKQRVENLMSGGMTAAINSNVLSMLTRMRQIALHPGLVPARYAEELRNAEAYDGPNPQAIVVTAAEKVRLQGLLAEAIENCEECPICFGMLPNDARITSCAHMFCLSCITEVISRDPKCPMDRRALRMTDLHEPPPPTDLTQRPSGNQVDEAEGIRAGSSAKIDQLVHLLKLTPTTEKSLVFSQFTSFLDKISETLEAEGIPYVRFDGQMSAKRRQEAIARFSVPVEEVQDIPALPRSARSSRGGSSIVERGDNGDDGDSDFVMNGDDDDDFIDDEDDDDGFTKKQKAKAKGKGKAKAPARSVSMDYDTFEENPKVMLLSLKAGALGLNLTVANNVYLMDPWWQEGIESQAVDRVNRIGQTKPVHVYQLIAENTVESKVLEIQEKKKQLIQQAFSGIKRTETQRQQREARLQDLVELFGIRRQASQVA</sequence>
<evidence type="ECO:0000256" key="4">
    <source>
        <dbReference type="ARBA" id="ARBA00022771"/>
    </source>
</evidence>
<dbReference type="GO" id="GO:0006281">
    <property type="term" value="P:DNA repair"/>
    <property type="evidence" value="ECO:0007669"/>
    <property type="project" value="TreeGrafter"/>
</dbReference>
<feature type="domain" description="Helicase C-terminal" evidence="13">
    <location>
        <begin position="529"/>
        <end position="765"/>
    </location>
</feature>
<evidence type="ECO:0000256" key="1">
    <source>
        <dbReference type="ARBA" id="ARBA00007025"/>
    </source>
</evidence>
<dbReference type="SUPFAM" id="SSF57850">
    <property type="entry name" value="RING/U-box"/>
    <property type="match status" value="1"/>
</dbReference>
<dbReference type="OrthoDB" id="448448at2759"/>
<reference evidence="14" key="1">
    <citation type="submission" date="2022-07" db="EMBL/GenBank/DDBJ databases">
        <title>Genome Sequence of Agrocybe chaxingu.</title>
        <authorList>
            <person name="Buettner E."/>
        </authorList>
    </citation>
    <scope>NUCLEOTIDE SEQUENCE</scope>
    <source>
        <strain evidence="14">MP-N11</strain>
    </source>
</reference>
<dbReference type="Pfam" id="PF00176">
    <property type="entry name" value="SNF2-rel_dom"/>
    <property type="match status" value="1"/>
</dbReference>
<evidence type="ECO:0000313" key="14">
    <source>
        <dbReference type="EMBL" id="KAJ3514328.1"/>
    </source>
</evidence>
<dbReference type="InterPro" id="IPR000330">
    <property type="entry name" value="SNF2_N"/>
</dbReference>
<dbReference type="SMART" id="SM00487">
    <property type="entry name" value="DEXDc"/>
    <property type="match status" value="1"/>
</dbReference>
<feature type="compositionally biased region" description="Basic residues" evidence="10">
    <location>
        <begin position="651"/>
        <end position="663"/>
    </location>
</feature>
<evidence type="ECO:0000256" key="6">
    <source>
        <dbReference type="ARBA" id="ARBA00022806"/>
    </source>
</evidence>
<keyword evidence="7" id="KW-0862">Zinc</keyword>
<dbReference type="SUPFAM" id="SSF52540">
    <property type="entry name" value="P-loop containing nucleoside triphosphate hydrolases"/>
    <property type="match status" value="2"/>
</dbReference>
<organism evidence="14 15">
    <name type="scientific">Agrocybe chaxingu</name>
    <dbReference type="NCBI Taxonomy" id="84603"/>
    <lineage>
        <taxon>Eukaryota</taxon>
        <taxon>Fungi</taxon>
        <taxon>Dikarya</taxon>
        <taxon>Basidiomycota</taxon>
        <taxon>Agaricomycotina</taxon>
        <taxon>Agaricomycetes</taxon>
        <taxon>Agaricomycetidae</taxon>
        <taxon>Agaricales</taxon>
        <taxon>Agaricineae</taxon>
        <taxon>Strophariaceae</taxon>
        <taxon>Agrocybe</taxon>
    </lineage>
</organism>
<name>A0A9W8MY35_9AGAR</name>
<feature type="domain" description="RING-type" evidence="11">
    <location>
        <begin position="451"/>
        <end position="490"/>
    </location>
</feature>
<dbReference type="PROSITE" id="PS00518">
    <property type="entry name" value="ZF_RING_1"/>
    <property type="match status" value="1"/>
</dbReference>
<dbReference type="InterPro" id="IPR014001">
    <property type="entry name" value="Helicase_ATP-bd"/>
</dbReference>
<dbReference type="PROSITE" id="PS51194">
    <property type="entry name" value="HELICASE_CTER"/>
    <property type="match status" value="1"/>
</dbReference>
<comment type="similarity">
    <text evidence="1">Belongs to the SNF2/RAD54 helicase family.</text>
</comment>
<dbReference type="GO" id="GO:0004386">
    <property type="term" value="F:helicase activity"/>
    <property type="evidence" value="ECO:0007669"/>
    <property type="project" value="UniProtKB-KW"/>
</dbReference>
<proteinExistence type="inferred from homology"/>